<organism evidence="7 8">
    <name type="scientific">Litomosoides sigmodontis</name>
    <name type="common">Filarial nematode worm</name>
    <dbReference type="NCBI Taxonomy" id="42156"/>
    <lineage>
        <taxon>Eukaryota</taxon>
        <taxon>Metazoa</taxon>
        <taxon>Ecdysozoa</taxon>
        <taxon>Nematoda</taxon>
        <taxon>Chromadorea</taxon>
        <taxon>Rhabditida</taxon>
        <taxon>Spirurina</taxon>
        <taxon>Spiruromorpha</taxon>
        <taxon>Filarioidea</taxon>
        <taxon>Onchocercidae</taxon>
        <taxon>Litomosoides</taxon>
    </lineage>
</organism>
<name>A0A3P6TX23_LITSI</name>
<comment type="subcellular location">
    <subcellularLocation>
        <location evidence="1">Membrane</location>
        <topology evidence="1">Multi-pass membrane protein</topology>
    </subcellularLocation>
</comment>
<dbReference type="OMA" id="NSRICAN"/>
<evidence type="ECO:0000259" key="6">
    <source>
        <dbReference type="Pfam" id="PF07782"/>
    </source>
</evidence>
<feature type="domain" description="Dendritic cell-specific transmembrane protein-like" evidence="6">
    <location>
        <begin position="16"/>
        <end position="207"/>
    </location>
</feature>
<keyword evidence="2 5" id="KW-0812">Transmembrane</keyword>
<dbReference type="Proteomes" id="UP000277928">
    <property type="component" value="Unassembled WGS sequence"/>
</dbReference>
<reference evidence="7 8" key="1">
    <citation type="submission" date="2018-08" db="EMBL/GenBank/DDBJ databases">
        <authorList>
            <person name="Laetsch R D."/>
            <person name="Stevens L."/>
            <person name="Kumar S."/>
            <person name="Blaxter L. M."/>
        </authorList>
    </citation>
    <scope>NUCLEOTIDE SEQUENCE [LARGE SCALE GENOMIC DNA]</scope>
</reference>
<gene>
    <name evidence="7" type="ORF">NLS_LOCUS566</name>
</gene>
<evidence type="ECO:0000256" key="2">
    <source>
        <dbReference type="ARBA" id="ARBA00022692"/>
    </source>
</evidence>
<dbReference type="EMBL" id="UYRX01000014">
    <property type="protein sequence ID" value="VDK68831.1"/>
    <property type="molecule type" value="Genomic_DNA"/>
</dbReference>
<dbReference type="GO" id="GO:0016020">
    <property type="term" value="C:membrane"/>
    <property type="evidence" value="ECO:0007669"/>
    <property type="project" value="UniProtKB-SubCell"/>
</dbReference>
<evidence type="ECO:0000256" key="1">
    <source>
        <dbReference type="ARBA" id="ARBA00004141"/>
    </source>
</evidence>
<keyword evidence="8" id="KW-1185">Reference proteome</keyword>
<dbReference type="Pfam" id="PF07782">
    <property type="entry name" value="DC_STAMP"/>
    <property type="match status" value="1"/>
</dbReference>
<evidence type="ECO:0000256" key="3">
    <source>
        <dbReference type="ARBA" id="ARBA00022989"/>
    </source>
</evidence>
<evidence type="ECO:0000256" key="4">
    <source>
        <dbReference type="ARBA" id="ARBA00023136"/>
    </source>
</evidence>
<proteinExistence type="predicted"/>
<dbReference type="OrthoDB" id="5985669at2759"/>
<evidence type="ECO:0000313" key="7">
    <source>
        <dbReference type="EMBL" id="VDK68831.1"/>
    </source>
</evidence>
<accession>A0A3P6TX23</accession>
<evidence type="ECO:0000256" key="5">
    <source>
        <dbReference type="SAM" id="Phobius"/>
    </source>
</evidence>
<dbReference type="InterPro" id="IPR012858">
    <property type="entry name" value="DC_STAMP-like"/>
</dbReference>
<feature type="transmembrane region" description="Helical" evidence="5">
    <location>
        <begin position="66"/>
        <end position="86"/>
    </location>
</feature>
<protein>
    <recommendedName>
        <fullName evidence="6">Dendritic cell-specific transmembrane protein-like domain-containing protein</fullName>
    </recommendedName>
</protein>
<keyword evidence="3 5" id="KW-1133">Transmembrane helix</keyword>
<dbReference type="PANTHER" id="PTHR21041">
    <property type="entry name" value="DENDRITIC CELL-SPECIFIC TRANSMEMBRANE PROTEIN"/>
    <property type="match status" value="1"/>
</dbReference>
<evidence type="ECO:0000313" key="8">
    <source>
        <dbReference type="Proteomes" id="UP000277928"/>
    </source>
</evidence>
<feature type="transmembrane region" description="Helical" evidence="5">
    <location>
        <begin position="162"/>
        <end position="184"/>
    </location>
</feature>
<dbReference type="AlphaFoldDB" id="A0A3P6TX23"/>
<dbReference type="STRING" id="42156.A0A3P6TX23"/>
<dbReference type="InterPro" id="IPR051856">
    <property type="entry name" value="CSR-E3_Ligase_Protein"/>
</dbReference>
<keyword evidence="4 5" id="KW-0472">Membrane</keyword>
<sequence>MAVVYVIKYKQKEKADNVYITEEFRNIDMIREAQGQPSLLPLLPKEREIYIEGFTLHMTSKEKMKMLFSFAVTLIGGFLPIFLTLLDVFTYQMLYFTYSFLQSNATRTDRLDFYNLKVAGEGFVAELLQRLLQIFHPITGSQHSDDDWRKCFTEPNPPDLQLARLMMLLYFTALLLCVIQVYAVRCRHLIAQHYWPERIKPRTLWLYNQILESRKNILTQLIKVAKEKELKDQLVEDETNGLANLVNRGLTVLSADQYRCTRCFRPDLTITDANNSRICANCNNLYCTDCYAVKKKCLECGASLQEVLNETEFYMDSSCEEDGSDIVLPTGSFIAKTPKIP</sequence>
<dbReference type="PANTHER" id="PTHR21041:SF9">
    <property type="entry name" value="DENDRITIC CELL-SPECIFIC TRANSMEMBRANE PROTEIN-LIKE DOMAIN-CONTAINING PROTEIN"/>
    <property type="match status" value="1"/>
</dbReference>